<dbReference type="InterPro" id="IPR008922">
    <property type="entry name" value="Di-copper_centre_dom_sf"/>
</dbReference>
<evidence type="ECO:0000259" key="3">
    <source>
        <dbReference type="PROSITE" id="PS00498"/>
    </source>
</evidence>
<dbReference type="Gene3D" id="1.10.1280.10">
    <property type="entry name" value="Di-copper center containing domain from catechol oxidase"/>
    <property type="match status" value="1"/>
</dbReference>
<protein>
    <recommendedName>
        <fullName evidence="3">Tyrosinase copper-binding domain-containing protein</fullName>
    </recommendedName>
</protein>
<feature type="signal peptide" evidence="2">
    <location>
        <begin position="1"/>
        <end position="19"/>
    </location>
</feature>
<keyword evidence="5" id="KW-1185">Reference proteome</keyword>
<dbReference type="InParanoid" id="A0A1Y2EFI0"/>
<feature type="chain" id="PRO_5012914818" description="Tyrosinase copper-binding domain-containing protein" evidence="2">
    <location>
        <begin position="20"/>
        <end position="334"/>
    </location>
</feature>
<dbReference type="PANTHER" id="PTHR11474">
    <property type="entry name" value="TYROSINASE FAMILY MEMBER"/>
    <property type="match status" value="1"/>
</dbReference>
<dbReference type="GO" id="GO:0016491">
    <property type="term" value="F:oxidoreductase activity"/>
    <property type="evidence" value="ECO:0007669"/>
    <property type="project" value="InterPro"/>
</dbReference>
<dbReference type="PANTHER" id="PTHR11474:SF116">
    <property type="entry name" value="TYROSINASE"/>
    <property type="match status" value="1"/>
</dbReference>
<dbReference type="RefSeq" id="XP_040720282.1">
    <property type="nucleotide sequence ID" value="XM_040864885.1"/>
</dbReference>
<reference evidence="4 5" key="1">
    <citation type="submission" date="2016-07" db="EMBL/GenBank/DDBJ databases">
        <title>Pervasive Adenine N6-methylation of Active Genes in Fungi.</title>
        <authorList>
            <consortium name="DOE Joint Genome Institute"/>
            <person name="Mondo S.J."/>
            <person name="Dannebaum R.O."/>
            <person name="Kuo R.C."/>
            <person name="Labutti K."/>
            <person name="Haridas S."/>
            <person name="Kuo A."/>
            <person name="Salamov A."/>
            <person name="Ahrendt S.R."/>
            <person name="Lipzen A."/>
            <person name="Sullivan W."/>
            <person name="Andreopoulos W.B."/>
            <person name="Clum A."/>
            <person name="Lindquist E."/>
            <person name="Daum C."/>
            <person name="Ramamoorthy G.K."/>
            <person name="Gryganskyi A."/>
            <person name="Culley D."/>
            <person name="Magnuson J.K."/>
            <person name="James T.Y."/>
            <person name="O'Malley M.A."/>
            <person name="Stajich J.E."/>
            <person name="Spatafora J.W."/>
            <person name="Visel A."/>
            <person name="Grigoriev I.V."/>
        </authorList>
    </citation>
    <scope>NUCLEOTIDE SEQUENCE [LARGE SCALE GENOMIC DNA]</scope>
    <source>
        <strain evidence="4 5">CBS 129021</strain>
    </source>
</reference>
<proteinExistence type="predicted"/>
<dbReference type="SUPFAM" id="SSF48056">
    <property type="entry name" value="Di-copper centre-containing domain"/>
    <property type="match status" value="1"/>
</dbReference>
<evidence type="ECO:0000256" key="2">
    <source>
        <dbReference type="SAM" id="SignalP"/>
    </source>
</evidence>
<keyword evidence="2" id="KW-0732">Signal</keyword>
<dbReference type="InterPro" id="IPR002227">
    <property type="entry name" value="Tyrosinase_Cu-bd"/>
</dbReference>
<dbReference type="Pfam" id="PF00264">
    <property type="entry name" value="Tyrosinase"/>
    <property type="match status" value="1"/>
</dbReference>
<dbReference type="STRING" id="1141098.A0A1Y2EFI0"/>
<dbReference type="OrthoDB" id="6132182at2759"/>
<dbReference type="AlphaFoldDB" id="A0A1Y2EFI0"/>
<dbReference type="Proteomes" id="UP000193689">
    <property type="component" value="Unassembled WGS sequence"/>
</dbReference>
<dbReference type="EMBL" id="MCFJ01000002">
    <property type="protein sequence ID" value="ORY70332.1"/>
    <property type="molecule type" value="Genomic_DNA"/>
</dbReference>
<accession>A0A1Y2EFI0</accession>
<evidence type="ECO:0000256" key="1">
    <source>
        <dbReference type="ARBA" id="ARBA00022723"/>
    </source>
</evidence>
<evidence type="ECO:0000313" key="4">
    <source>
        <dbReference type="EMBL" id="ORY70332.1"/>
    </source>
</evidence>
<dbReference type="GeneID" id="63781097"/>
<gene>
    <name evidence="4" type="ORF">BCR38DRAFT_503695</name>
</gene>
<sequence length="334" mass="36266">MRLIRLLLLALQTLPVVQGTSMPQHATAMPINQLADLAHAAYEKSMEDLQTRSVRVRLGRRQYNSCTRDNIKVRREWGSLTKTERSAYISAIQCLQAKPAFTPESLAPGAKTRFDDCRDAHQPDASRSLHGKLPHLASPYWGWSKIAQTSMESSPIFDGSDTSMSGNGSPIPNQGEIFLTGVHGSPGLYLPPGPGGGCVTSGPFQNMIVNLGPVNLPLAGGTTIVNNDSLAYNPRCLKRDLTTSIVQEFANASSILYLIMQHNEINDFQMHLQGTPDKGDLGVHGGGHYAICGDPGRDASVSPGDPAFYLHHAMVDQIRELVSTLPGPFCYVYL</sequence>
<keyword evidence="1" id="KW-0479">Metal-binding</keyword>
<name>A0A1Y2EFI0_9PEZI</name>
<organism evidence="4 5">
    <name type="scientific">Pseudomassariella vexata</name>
    <dbReference type="NCBI Taxonomy" id="1141098"/>
    <lineage>
        <taxon>Eukaryota</taxon>
        <taxon>Fungi</taxon>
        <taxon>Dikarya</taxon>
        <taxon>Ascomycota</taxon>
        <taxon>Pezizomycotina</taxon>
        <taxon>Sordariomycetes</taxon>
        <taxon>Xylariomycetidae</taxon>
        <taxon>Amphisphaeriales</taxon>
        <taxon>Pseudomassariaceae</taxon>
        <taxon>Pseudomassariella</taxon>
    </lineage>
</organism>
<evidence type="ECO:0000313" key="5">
    <source>
        <dbReference type="Proteomes" id="UP000193689"/>
    </source>
</evidence>
<feature type="domain" description="Tyrosinase copper-binding" evidence="3">
    <location>
        <begin position="305"/>
        <end position="316"/>
    </location>
</feature>
<dbReference type="GO" id="GO:0046872">
    <property type="term" value="F:metal ion binding"/>
    <property type="evidence" value="ECO:0007669"/>
    <property type="project" value="UniProtKB-KW"/>
</dbReference>
<dbReference type="PROSITE" id="PS00498">
    <property type="entry name" value="TYROSINASE_2"/>
    <property type="match status" value="1"/>
</dbReference>
<comment type="caution">
    <text evidence="4">The sequence shown here is derived from an EMBL/GenBank/DDBJ whole genome shotgun (WGS) entry which is preliminary data.</text>
</comment>
<dbReference type="InterPro" id="IPR050316">
    <property type="entry name" value="Tyrosinase/Hemocyanin"/>
</dbReference>